<keyword evidence="6 8" id="KW-0408">Iron</keyword>
<name>A0A9W8JV76_9AGAR</name>
<keyword evidence="7 9" id="KW-0503">Monooxygenase</keyword>
<evidence type="ECO:0000256" key="5">
    <source>
        <dbReference type="ARBA" id="ARBA00023002"/>
    </source>
</evidence>
<organism evidence="11 12">
    <name type="scientific">Agrocybe chaxingu</name>
    <dbReference type="NCBI Taxonomy" id="84603"/>
    <lineage>
        <taxon>Eukaryota</taxon>
        <taxon>Fungi</taxon>
        <taxon>Dikarya</taxon>
        <taxon>Basidiomycota</taxon>
        <taxon>Agaricomycotina</taxon>
        <taxon>Agaricomycetes</taxon>
        <taxon>Agaricomycetidae</taxon>
        <taxon>Agaricales</taxon>
        <taxon>Agaricineae</taxon>
        <taxon>Strophariaceae</taxon>
        <taxon>Agrocybe</taxon>
    </lineage>
</organism>
<evidence type="ECO:0000256" key="7">
    <source>
        <dbReference type="ARBA" id="ARBA00023033"/>
    </source>
</evidence>
<dbReference type="Gene3D" id="1.10.630.10">
    <property type="entry name" value="Cytochrome P450"/>
    <property type="match status" value="1"/>
</dbReference>
<feature type="transmembrane region" description="Helical" evidence="10">
    <location>
        <begin position="73"/>
        <end position="92"/>
    </location>
</feature>
<comment type="cofactor">
    <cofactor evidence="1 8">
        <name>heme</name>
        <dbReference type="ChEBI" id="CHEBI:30413"/>
    </cofactor>
</comment>
<dbReference type="GO" id="GO:0020037">
    <property type="term" value="F:heme binding"/>
    <property type="evidence" value="ECO:0007669"/>
    <property type="project" value="InterPro"/>
</dbReference>
<keyword evidence="10" id="KW-0472">Membrane</keyword>
<evidence type="ECO:0000256" key="3">
    <source>
        <dbReference type="ARBA" id="ARBA00022617"/>
    </source>
</evidence>
<dbReference type="Pfam" id="PF00067">
    <property type="entry name" value="p450"/>
    <property type="match status" value="1"/>
</dbReference>
<keyword evidence="5 9" id="KW-0560">Oxidoreductase</keyword>
<dbReference type="PROSITE" id="PS00086">
    <property type="entry name" value="CYTOCHROME_P450"/>
    <property type="match status" value="1"/>
</dbReference>
<evidence type="ECO:0008006" key="13">
    <source>
        <dbReference type="Google" id="ProtNLM"/>
    </source>
</evidence>
<gene>
    <name evidence="11" type="ORF">NLJ89_g12234</name>
</gene>
<comment type="similarity">
    <text evidence="2 9">Belongs to the cytochrome P450 family.</text>
</comment>
<dbReference type="InterPro" id="IPR002403">
    <property type="entry name" value="Cyt_P450_E_grp-IV"/>
</dbReference>
<evidence type="ECO:0000256" key="1">
    <source>
        <dbReference type="ARBA" id="ARBA00001971"/>
    </source>
</evidence>
<dbReference type="OrthoDB" id="2789670at2759"/>
<dbReference type="GO" id="GO:0004497">
    <property type="term" value="F:monooxygenase activity"/>
    <property type="evidence" value="ECO:0007669"/>
    <property type="project" value="UniProtKB-KW"/>
</dbReference>
<keyword evidence="3 8" id="KW-0349">Heme</keyword>
<evidence type="ECO:0000256" key="8">
    <source>
        <dbReference type="PIRSR" id="PIRSR602403-1"/>
    </source>
</evidence>
<evidence type="ECO:0000256" key="10">
    <source>
        <dbReference type="SAM" id="Phobius"/>
    </source>
</evidence>
<comment type="caution">
    <text evidence="11">The sequence shown here is derived from an EMBL/GenBank/DDBJ whole genome shotgun (WGS) entry which is preliminary data.</text>
</comment>
<evidence type="ECO:0000256" key="2">
    <source>
        <dbReference type="ARBA" id="ARBA00010617"/>
    </source>
</evidence>
<evidence type="ECO:0000256" key="9">
    <source>
        <dbReference type="RuleBase" id="RU000461"/>
    </source>
</evidence>
<evidence type="ECO:0000256" key="6">
    <source>
        <dbReference type="ARBA" id="ARBA00023004"/>
    </source>
</evidence>
<keyword evidence="10" id="KW-1133">Transmembrane helix</keyword>
<protein>
    <recommendedName>
        <fullName evidence="13">Cytochrome P450</fullName>
    </recommendedName>
</protein>
<dbReference type="PRINTS" id="PR00465">
    <property type="entry name" value="EP450IV"/>
</dbReference>
<evidence type="ECO:0000256" key="4">
    <source>
        <dbReference type="ARBA" id="ARBA00022723"/>
    </source>
</evidence>
<sequence>MVQHLLVLLPRGDAQSLTVDWIGRAMLHNQDVYPDPFSFRPERFLKDGHIDKSVKDPAHACFGFGRRICPGRYMAFSAVWIAVASLIAVFDMKKAVDEDGRPIEPNHEYVSALVCIPKPYPCSITPRSRDAERLIRSNANVDIL</sequence>
<keyword evidence="10" id="KW-0812">Transmembrane</keyword>
<proteinExistence type="inferred from homology"/>
<keyword evidence="12" id="KW-1185">Reference proteome</keyword>
<keyword evidence="4 8" id="KW-0479">Metal-binding</keyword>
<feature type="binding site" description="axial binding residue" evidence="8">
    <location>
        <position position="69"/>
    </location>
    <ligand>
        <name>heme</name>
        <dbReference type="ChEBI" id="CHEBI:30413"/>
    </ligand>
    <ligandPart>
        <name>Fe</name>
        <dbReference type="ChEBI" id="CHEBI:18248"/>
    </ligandPart>
</feature>
<dbReference type="PANTHER" id="PTHR46300">
    <property type="entry name" value="P450, PUTATIVE (EUROFUNG)-RELATED-RELATED"/>
    <property type="match status" value="1"/>
</dbReference>
<dbReference type="PANTHER" id="PTHR46300:SF7">
    <property type="entry name" value="P450, PUTATIVE (EUROFUNG)-RELATED"/>
    <property type="match status" value="1"/>
</dbReference>
<dbReference type="GO" id="GO:0016705">
    <property type="term" value="F:oxidoreductase activity, acting on paired donors, with incorporation or reduction of molecular oxygen"/>
    <property type="evidence" value="ECO:0007669"/>
    <property type="project" value="InterPro"/>
</dbReference>
<dbReference type="InterPro" id="IPR036396">
    <property type="entry name" value="Cyt_P450_sf"/>
</dbReference>
<accession>A0A9W8JV76</accession>
<evidence type="ECO:0000313" key="12">
    <source>
        <dbReference type="Proteomes" id="UP001148786"/>
    </source>
</evidence>
<dbReference type="AlphaFoldDB" id="A0A9W8JV76"/>
<dbReference type="GO" id="GO:0005506">
    <property type="term" value="F:iron ion binding"/>
    <property type="evidence" value="ECO:0007669"/>
    <property type="project" value="InterPro"/>
</dbReference>
<reference evidence="11" key="1">
    <citation type="submission" date="2022-07" db="EMBL/GenBank/DDBJ databases">
        <title>Genome Sequence of Agrocybe chaxingu.</title>
        <authorList>
            <person name="Buettner E."/>
        </authorList>
    </citation>
    <scope>NUCLEOTIDE SEQUENCE</scope>
    <source>
        <strain evidence="11">MP-N11</strain>
    </source>
</reference>
<evidence type="ECO:0000313" key="11">
    <source>
        <dbReference type="EMBL" id="KAJ3481128.1"/>
    </source>
</evidence>
<dbReference type="EMBL" id="JANKHO010003770">
    <property type="protein sequence ID" value="KAJ3481128.1"/>
    <property type="molecule type" value="Genomic_DNA"/>
</dbReference>
<dbReference type="InterPro" id="IPR050364">
    <property type="entry name" value="Cytochrome_P450_fung"/>
</dbReference>
<dbReference type="SUPFAM" id="SSF48264">
    <property type="entry name" value="Cytochrome P450"/>
    <property type="match status" value="1"/>
</dbReference>
<dbReference type="InterPro" id="IPR017972">
    <property type="entry name" value="Cyt_P450_CS"/>
</dbReference>
<dbReference type="InterPro" id="IPR001128">
    <property type="entry name" value="Cyt_P450"/>
</dbReference>
<dbReference type="Proteomes" id="UP001148786">
    <property type="component" value="Unassembled WGS sequence"/>
</dbReference>